<protein>
    <recommendedName>
        <fullName evidence="9">RNA helicase</fullName>
    </recommendedName>
</protein>
<organism evidence="7 8">
    <name type="scientific">Mucor saturninus</name>
    <dbReference type="NCBI Taxonomy" id="64648"/>
    <lineage>
        <taxon>Eukaryota</taxon>
        <taxon>Fungi</taxon>
        <taxon>Fungi incertae sedis</taxon>
        <taxon>Mucoromycota</taxon>
        <taxon>Mucoromycotina</taxon>
        <taxon>Mucoromycetes</taxon>
        <taxon>Mucorales</taxon>
        <taxon>Mucorineae</taxon>
        <taxon>Mucoraceae</taxon>
        <taxon>Mucor</taxon>
    </lineage>
</organism>
<dbReference type="Pfam" id="PF00270">
    <property type="entry name" value="DEAD"/>
    <property type="match status" value="1"/>
</dbReference>
<evidence type="ECO:0000259" key="6">
    <source>
        <dbReference type="PROSITE" id="PS51194"/>
    </source>
</evidence>
<comment type="caution">
    <text evidence="7">The sequence shown here is derived from an EMBL/GenBank/DDBJ whole genome shotgun (WGS) entry which is preliminary data.</text>
</comment>
<accession>A0A8H7UXX7</accession>
<evidence type="ECO:0000256" key="1">
    <source>
        <dbReference type="ARBA" id="ARBA00022741"/>
    </source>
</evidence>
<evidence type="ECO:0000313" key="8">
    <source>
        <dbReference type="Proteomes" id="UP000603453"/>
    </source>
</evidence>
<feature type="domain" description="Helicase ATP-binding" evidence="5">
    <location>
        <begin position="167"/>
        <end position="355"/>
    </location>
</feature>
<evidence type="ECO:0000313" key="7">
    <source>
        <dbReference type="EMBL" id="KAG2202776.1"/>
    </source>
</evidence>
<dbReference type="AlphaFoldDB" id="A0A8H7UXX7"/>
<dbReference type="CDD" id="cd18787">
    <property type="entry name" value="SF2_C_DEAD"/>
    <property type="match status" value="1"/>
</dbReference>
<dbReference type="GO" id="GO:0003676">
    <property type="term" value="F:nucleic acid binding"/>
    <property type="evidence" value="ECO:0007669"/>
    <property type="project" value="InterPro"/>
</dbReference>
<evidence type="ECO:0008006" key="9">
    <source>
        <dbReference type="Google" id="ProtNLM"/>
    </source>
</evidence>
<dbReference type="Pfam" id="PF00271">
    <property type="entry name" value="Helicase_C"/>
    <property type="match status" value="1"/>
</dbReference>
<dbReference type="GO" id="GO:0004386">
    <property type="term" value="F:helicase activity"/>
    <property type="evidence" value="ECO:0007669"/>
    <property type="project" value="UniProtKB-KW"/>
</dbReference>
<evidence type="ECO:0000256" key="3">
    <source>
        <dbReference type="ARBA" id="ARBA00022806"/>
    </source>
</evidence>
<keyword evidence="3" id="KW-0347">Helicase</keyword>
<gene>
    <name evidence="7" type="ORF">INT47_004800</name>
</gene>
<proteinExistence type="predicted"/>
<dbReference type="InterPro" id="IPR011545">
    <property type="entry name" value="DEAD/DEAH_box_helicase_dom"/>
</dbReference>
<dbReference type="PROSITE" id="PS51192">
    <property type="entry name" value="HELICASE_ATP_BIND_1"/>
    <property type="match status" value="1"/>
</dbReference>
<evidence type="ECO:0000256" key="2">
    <source>
        <dbReference type="ARBA" id="ARBA00022801"/>
    </source>
</evidence>
<sequence length="530" mass="58792">MISLVNTQKSKVSLTTLESCIRLFSATSIACSKRTALKKPNVNSLTKHLRPDGLNGRERRDLLKAALKSNKPRSASNAPYVPVKRRLETIPSNHPSAIVTNSRNTPDLVTEDQPSNAKQLAAFLATQTFEDLNLSSDTLLAAKLVLNANNNVQDPKPTEIQALAIPQLMDRRKRHVLVAAETGSGKTLAYLLPTIDMLKADEKRKGNPKRRLDHPRAIVLVPTRELVSQVVKSCKGLSHVTKFRAVGLGGRTPRSQVSEILANGPIDILVTTPTTLVSYQKDGTISLADTRYLIIDEADSLFDAGWGEDCRNIIQRIQDISEKTKVPEKVMIVSATLPRSVHNALDQLFPKMTKITTPSLHKALPNLKQSFVDLQRFQGNRQLALLEVLKKNIKDDKTLVFCNTKKAVEILHKFLQTKNLEALALYKDAPMDRTEALELFSQPKVVDGEEGIVDHNVLISTDIASRGIDTTFVDHVVLYDFPTSVVDYLHRVGRTARAGQTGKATSLIGRKDRMMSDRIRRSIRDGTVMT</sequence>
<dbReference type="GO" id="GO:0005524">
    <property type="term" value="F:ATP binding"/>
    <property type="evidence" value="ECO:0007669"/>
    <property type="project" value="UniProtKB-KW"/>
</dbReference>
<evidence type="ECO:0000256" key="4">
    <source>
        <dbReference type="ARBA" id="ARBA00022840"/>
    </source>
</evidence>
<keyword evidence="8" id="KW-1185">Reference proteome</keyword>
<dbReference type="SMART" id="SM00490">
    <property type="entry name" value="HELICc"/>
    <property type="match status" value="1"/>
</dbReference>
<dbReference type="OrthoDB" id="10256233at2759"/>
<dbReference type="SMART" id="SM00487">
    <property type="entry name" value="DEXDc"/>
    <property type="match status" value="1"/>
</dbReference>
<dbReference type="EMBL" id="JAEPRD010000057">
    <property type="protein sequence ID" value="KAG2202776.1"/>
    <property type="molecule type" value="Genomic_DNA"/>
</dbReference>
<dbReference type="Gene3D" id="3.40.50.300">
    <property type="entry name" value="P-loop containing nucleotide triphosphate hydrolases"/>
    <property type="match status" value="2"/>
</dbReference>
<reference evidence="7" key="1">
    <citation type="submission" date="2020-12" db="EMBL/GenBank/DDBJ databases">
        <title>Metabolic potential, ecology and presence of endohyphal bacteria is reflected in genomic diversity of Mucoromycotina.</title>
        <authorList>
            <person name="Muszewska A."/>
            <person name="Okrasinska A."/>
            <person name="Steczkiewicz K."/>
            <person name="Drgas O."/>
            <person name="Orlowska M."/>
            <person name="Perlinska-Lenart U."/>
            <person name="Aleksandrzak-Piekarczyk T."/>
            <person name="Szatraj K."/>
            <person name="Zielenkiewicz U."/>
            <person name="Pilsyk S."/>
            <person name="Malc E."/>
            <person name="Mieczkowski P."/>
            <person name="Kruszewska J.S."/>
            <person name="Biernat P."/>
            <person name="Pawlowska J."/>
        </authorList>
    </citation>
    <scope>NUCLEOTIDE SEQUENCE</scope>
    <source>
        <strain evidence="7">WA0000017839</strain>
    </source>
</reference>
<evidence type="ECO:0000259" key="5">
    <source>
        <dbReference type="PROSITE" id="PS51192"/>
    </source>
</evidence>
<keyword evidence="2" id="KW-0378">Hydrolase</keyword>
<keyword evidence="1" id="KW-0547">Nucleotide-binding</keyword>
<keyword evidence="4" id="KW-0067">ATP-binding</keyword>
<dbReference type="InterPro" id="IPR014001">
    <property type="entry name" value="Helicase_ATP-bd"/>
</dbReference>
<dbReference type="InterPro" id="IPR001650">
    <property type="entry name" value="Helicase_C-like"/>
</dbReference>
<name>A0A8H7UXX7_9FUNG</name>
<dbReference type="InterPro" id="IPR027417">
    <property type="entry name" value="P-loop_NTPase"/>
</dbReference>
<dbReference type="GO" id="GO:0016787">
    <property type="term" value="F:hydrolase activity"/>
    <property type="evidence" value="ECO:0007669"/>
    <property type="project" value="UniProtKB-KW"/>
</dbReference>
<dbReference type="PANTHER" id="PTHR47960">
    <property type="entry name" value="DEAD-BOX ATP-DEPENDENT RNA HELICASE 50"/>
    <property type="match status" value="1"/>
</dbReference>
<dbReference type="PROSITE" id="PS51194">
    <property type="entry name" value="HELICASE_CTER"/>
    <property type="match status" value="1"/>
</dbReference>
<feature type="domain" description="Helicase C-terminal" evidence="6">
    <location>
        <begin position="385"/>
        <end position="530"/>
    </location>
</feature>
<dbReference type="Proteomes" id="UP000603453">
    <property type="component" value="Unassembled WGS sequence"/>
</dbReference>
<dbReference type="SUPFAM" id="SSF52540">
    <property type="entry name" value="P-loop containing nucleoside triphosphate hydrolases"/>
    <property type="match status" value="1"/>
</dbReference>